<dbReference type="EMBL" id="LAZR01011334">
    <property type="protein sequence ID" value="KKM62262.1"/>
    <property type="molecule type" value="Genomic_DNA"/>
</dbReference>
<sequence>MEQTPLPPLLGPTEGPPVEILGEGGSGIVLACEHASHTVPEALDGLGLAEADRTSHAAWDPGARALGLALSARLDAPLVAARFSRLVHDCNRPDGADDAMPEQVERITVPGNRAITPPARAARIAALAQPFHAALSDQLDAAGPEAVLVTIHSFTPVWHGTPRDTQIGFLHDADDRLVKAMAKAPGLSLPVAINSPYGPQDGVTHTLIRHALPRGALNVMVEIRNDLLADATGIAAIADELTRALTHGLAACGHAAMACKEGRT</sequence>
<evidence type="ECO:0000313" key="1">
    <source>
        <dbReference type="EMBL" id="KKM62262.1"/>
    </source>
</evidence>
<organism evidence="1">
    <name type="scientific">marine sediment metagenome</name>
    <dbReference type="NCBI Taxonomy" id="412755"/>
    <lineage>
        <taxon>unclassified sequences</taxon>
        <taxon>metagenomes</taxon>
        <taxon>ecological metagenomes</taxon>
    </lineage>
</organism>
<dbReference type="Pfam" id="PF05013">
    <property type="entry name" value="FGase"/>
    <property type="match status" value="1"/>
</dbReference>
<evidence type="ECO:0008006" key="2">
    <source>
        <dbReference type="Google" id="ProtNLM"/>
    </source>
</evidence>
<comment type="caution">
    <text evidence="1">The sequence shown here is derived from an EMBL/GenBank/DDBJ whole genome shotgun (WGS) entry which is preliminary data.</text>
</comment>
<reference evidence="1" key="1">
    <citation type="journal article" date="2015" name="Nature">
        <title>Complex archaea that bridge the gap between prokaryotes and eukaryotes.</title>
        <authorList>
            <person name="Spang A."/>
            <person name="Saw J.H."/>
            <person name="Jorgensen S.L."/>
            <person name="Zaremba-Niedzwiedzka K."/>
            <person name="Martijn J."/>
            <person name="Lind A.E."/>
            <person name="van Eijk R."/>
            <person name="Schleper C."/>
            <person name="Guy L."/>
            <person name="Ettema T.J."/>
        </authorList>
    </citation>
    <scope>NUCLEOTIDE SEQUENCE</scope>
</reference>
<dbReference type="Gene3D" id="3.40.630.40">
    <property type="entry name" value="Zn-dependent exopeptidases"/>
    <property type="match status" value="1"/>
</dbReference>
<dbReference type="PIRSF" id="PIRSF029730">
    <property type="entry name" value="UCP029730"/>
    <property type="match status" value="1"/>
</dbReference>
<dbReference type="InterPro" id="IPR011227">
    <property type="entry name" value="UCP029730"/>
</dbReference>
<gene>
    <name evidence="1" type="ORF">LCGC14_1523430</name>
</gene>
<accession>A0A0F9LZ26</accession>
<name>A0A0F9LZ26_9ZZZZ</name>
<dbReference type="SUPFAM" id="SSF53187">
    <property type="entry name" value="Zn-dependent exopeptidases"/>
    <property type="match status" value="1"/>
</dbReference>
<protein>
    <recommendedName>
        <fullName evidence="2">N-formylglutamate amidohydrolase</fullName>
    </recommendedName>
</protein>
<dbReference type="InterPro" id="IPR007709">
    <property type="entry name" value="N-FG_amidohydro"/>
</dbReference>
<dbReference type="AlphaFoldDB" id="A0A0F9LZ26"/>
<proteinExistence type="predicted"/>